<comment type="caution">
    <text evidence="2">The sequence shown here is derived from an EMBL/GenBank/DDBJ whole genome shotgun (WGS) entry which is preliminary data.</text>
</comment>
<keyword evidence="1" id="KW-0732">Signal</keyword>
<dbReference type="AlphaFoldDB" id="A0A2G8K528"/>
<evidence type="ECO:0000313" key="3">
    <source>
        <dbReference type="Proteomes" id="UP000230750"/>
    </source>
</evidence>
<gene>
    <name evidence="2" type="ORF">BSL78_20036</name>
</gene>
<proteinExistence type="predicted"/>
<evidence type="ECO:0000313" key="2">
    <source>
        <dbReference type="EMBL" id="PIK43111.1"/>
    </source>
</evidence>
<sequence>MTTGKRFFAVLFHCCLLLFTTSGEVIESSHSGNLELTIGVYEIERSKADEYLQSIADGDQCTDESPLEVVTNSIPGMTSNSAVGIIMYGTFGTDVDFDEADCQDNVGNNSFRLVWLFLLTSRVKDGARINLLLRMFTDSQEPIFNPLLSEATRVDNITEDAGIVRIQDGSDALAFQISQGVCPDGEDGKRVQDEWRSIRDDLWSSYPRPMDWSICDHMGWETSFCRALAPHKCSLSLYNDDFCIRFNKVSTKRRCKSNMKLIKATGMFLKTSLVGNEFPQDVYDAENAEGARIFDVVYPCFGNES</sequence>
<protein>
    <submittedName>
        <fullName evidence="2">Uncharacterized protein</fullName>
    </submittedName>
</protein>
<dbReference type="Proteomes" id="UP000230750">
    <property type="component" value="Unassembled WGS sequence"/>
</dbReference>
<feature type="signal peptide" evidence="1">
    <location>
        <begin position="1"/>
        <end position="23"/>
    </location>
</feature>
<accession>A0A2G8K528</accession>
<evidence type="ECO:0000256" key="1">
    <source>
        <dbReference type="SAM" id="SignalP"/>
    </source>
</evidence>
<name>A0A2G8K528_STIJA</name>
<keyword evidence="3" id="KW-1185">Reference proteome</keyword>
<dbReference type="EMBL" id="MRZV01000875">
    <property type="protein sequence ID" value="PIK43111.1"/>
    <property type="molecule type" value="Genomic_DNA"/>
</dbReference>
<dbReference type="OrthoDB" id="10635775at2759"/>
<feature type="chain" id="PRO_5013775552" evidence="1">
    <location>
        <begin position="24"/>
        <end position="305"/>
    </location>
</feature>
<organism evidence="2 3">
    <name type="scientific">Stichopus japonicus</name>
    <name type="common">Sea cucumber</name>
    <dbReference type="NCBI Taxonomy" id="307972"/>
    <lineage>
        <taxon>Eukaryota</taxon>
        <taxon>Metazoa</taxon>
        <taxon>Echinodermata</taxon>
        <taxon>Eleutherozoa</taxon>
        <taxon>Echinozoa</taxon>
        <taxon>Holothuroidea</taxon>
        <taxon>Aspidochirotacea</taxon>
        <taxon>Aspidochirotida</taxon>
        <taxon>Stichopodidae</taxon>
        <taxon>Apostichopus</taxon>
    </lineage>
</organism>
<reference evidence="2 3" key="1">
    <citation type="journal article" date="2017" name="PLoS Biol.">
        <title>The sea cucumber genome provides insights into morphological evolution and visceral regeneration.</title>
        <authorList>
            <person name="Zhang X."/>
            <person name="Sun L."/>
            <person name="Yuan J."/>
            <person name="Sun Y."/>
            <person name="Gao Y."/>
            <person name="Zhang L."/>
            <person name="Li S."/>
            <person name="Dai H."/>
            <person name="Hamel J.F."/>
            <person name="Liu C."/>
            <person name="Yu Y."/>
            <person name="Liu S."/>
            <person name="Lin W."/>
            <person name="Guo K."/>
            <person name="Jin S."/>
            <person name="Xu P."/>
            <person name="Storey K.B."/>
            <person name="Huan P."/>
            <person name="Zhang T."/>
            <person name="Zhou Y."/>
            <person name="Zhang J."/>
            <person name="Lin C."/>
            <person name="Li X."/>
            <person name="Xing L."/>
            <person name="Huo D."/>
            <person name="Sun M."/>
            <person name="Wang L."/>
            <person name="Mercier A."/>
            <person name="Li F."/>
            <person name="Yang H."/>
            <person name="Xiang J."/>
        </authorList>
    </citation>
    <scope>NUCLEOTIDE SEQUENCE [LARGE SCALE GENOMIC DNA]</scope>
    <source>
        <strain evidence="2">Shaxun</strain>
        <tissue evidence="2">Muscle</tissue>
    </source>
</reference>